<dbReference type="EMBL" id="OW240912">
    <property type="protein sequence ID" value="CAH2219315.1"/>
    <property type="molecule type" value="Genomic_DNA"/>
</dbReference>
<reference evidence="1" key="1">
    <citation type="submission" date="2022-03" db="EMBL/GenBank/DDBJ databases">
        <authorList>
            <person name="Alioto T."/>
            <person name="Alioto T."/>
            <person name="Gomez Garrido J."/>
        </authorList>
    </citation>
    <scope>NUCLEOTIDE SEQUENCE</scope>
</reference>
<organism evidence="1 2">
    <name type="scientific">Pelobates cultripes</name>
    <name type="common">Western spadefoot toad</name>
    <dbReference type="NCBI Taxonomy" id="61616"/>
    <lineage>
        <taxon>Eukaryota</taxon>
        <taxon>Metazoa</taxon>
        <taxon>Chordata</taxon>
        <taxon>Craniata</taxon>
        <taxon>Vertebrata</taxon>
        <taxon>Euteleostomi</taxon>
        <taxon>Amphibia</taxon>
        <taxon>Batrachia</taxon>
        <taxon>Anura</taxon>
        <taxon>Pelobatoidea</taxon>
        <taxon>Pelobatidae</taxon>
        <taxon>Pelobates</taxon>
    </lineage>
</organism>
<keyword evidence="2" id="KW-1185">Reference proteome</keyword>
<accession>A0AAD1VK90</accession>
<evidence type="ECO:0000313" key="2">
    <source>
        <dbReference type="Proteomes" id="UP001295444"/>
    </source>
</evidence>
<proteinExistence type="predicted"/>
<name>A0AAD1VK90_PELCU</name>
<evidence type="ECO:0000313" key="1">
    <source>
        <dbReference type="EMBL" id="CAH2219315.1"/>
    </source>
</evidence>
<sequence length="210" mass="22971">MGIKRVSSPPQITSVLRVSKSAAAPDGAPRDTIAIMKDDSVRNTIINHSRSLGNISFQSGTVAVYGDIPFSALVEKRKLAPIARRLRDCSIKYRWGTEVSIQAAHGDGILTLSLADDSEAFLGNLGPPPGCKRGWGGTGDYTIQMLDALPKLDINGNVEVAKKYKRRNDRTKKRRPAKSVTDAGLLKCRHTHLSEVFCWRTGAAEIWKDT</sequence>
<protein>
    <submittedName>
        <fullName evidence="1">Uncharacterized protein</fullName>
    </submittedName>
</protein>
<gene>
    <name evidence="1" type="ORF">PECUL_23A017581</name>
</gene>
<dbReference type="AlphaFoldDB" id="A0AAD1VK90"/>
<dbReference type="Proteomes" id="UP001295444">
    <property type="component" value="Chromosome 01"/>
</dbReference>